<accession>A0ABW0FG60</accession>
<dbReference type="GeneID" id="303297525"/>
<organism evidence="2 3">
    <name type="scientific">Brachybacterium tyrofermentans</name>
    <dbReference type="NCBI Taxonomy" id="47848"/>
    <lineage>
        <taxon>Bacteria</taxon>
        <taxon>Bacillati</taxon>
        <taxon>Actinomycetota</taxon>
        <taxon>Actinomycetes</taxon>
        <taxon>Micrococcales</taxon>
        <taxon>Dermabacteraceae</taxon>
        <taxon>Brachybacterium</taxon>
    </lineage>
</organism>
<evidence type="ECO:0000313" key="3">
    <source>
        <dbReference type="Proteomes" id="UP001595937"/>
    </source>
</evidence>
<protein>
    <submittedName>
        <fullName evidence="2">Efflux RND transporter periplasmic adaptor subunit</fullName>
    </submittedName>
</protein>
<sequence length="369" mass="38708">MDALRRYVFPLIWMLILAVIALALARMAFFPADASGAAEDPDVPTAEFDQYAVVSVETSDIASELALPATVQPDEGTELKATDEGEINKIWAREGDTVVKGQRILQVRVPEEPAPVDVPPEMPAEGTTDGATGGDGTDEGGPEPVEQPAPQPEQTEQQYRYLTLYANAPGKITGLTLEEWESIATGDVVATISPGTYSIVAELTPEQQLSLLDVDIDASAILPTAADPVHCKAPGITEDAEVAKPEAPQIDPMTGEETTSSVSSAQLECPVPEGTRIVPGLSVEVTVKLGSATDVLTVPTTAAEGTGETGTVYMLDEATGEPTPVEVTLGLRGDGVVEITEGLEEGQEILQFVPGVDNPDDGMGGGEMW</sequence>
<dbReference type="PANTHER" id="PTHR30469">
    <property type="entry name" value="MULTIDRUG RESISTANCE PROTEIN MDTA"/>
    <property type="match status" value="1"/>
</dbReference>
<dbReference type="PANTHER" id="PTHR30469:SF33">
    <property type="entry name" value="SLR1207 PROTEIN"/>
    <property type="match status" value="1"/>
</dbReference>
<dbReference type="RefSeq" id="WP_343924248.1">
    <property type="nucleotide sequence ID" value="NZ_BAAAIR010000038.1"/>
</dbReference>
<feature type="compositionally biased region" description="Pro residues" evidence="1">
    <location>
        <begin position="112"/>
        <end position="122"/>
    </location>
</feature>
<evidence type="ECO:0000313" key="2">
    <source>
        <dbReference type="EMBL" id="MFC5297310.1"/>
    </source>
</evidence>
<dbReference type="Proteomes" id="UP001595937">
    <property type="component" value="Unassembled WGS sequence"/>
</dbReference>
<evidence type="ECO:0000256" key="1">
    <source>
        <dbReference type="SAM" id="MobiDB-lite"/>
    </source>
</evidence>
<dbReference type="Gene3D" id="2.40.420.20">
    <property type="match status" value="1"/>
</dbReference>
<keyword evidence="3" id="KW-1185">Reference proteome</keyword>
<gene>
    <name evidence="2" type="ORF">ACFPK8_07275</name>
</gene>
<dbReference type="EMBL" id="JBHSLN010000020">
    <property type="protein sequence ID" value="MFC5297310.1"/>
    <property type="molecule type" value="Genomic_DNA"/>
</dbReference>
<proteinExistence type="predicted"/>
<feature type="region of interest" description="Disordered" evidence="1">
    <location>
        <begin position="110"/>
        <end position="154"/>
    </location>
</feature>
<reference evidence="3" key="1">
    <citation type="journal article" date="2019" name="Int. J. Syst. Evol. Microbiol.">
        <title>The Global Catalogue of Microorganisms (GCM) 10K type strain sequencing project: providing services to taxonomists for standard genome sequencing and annotation.</title>
        <authorList>
            <consortium name="The Broad Institute Genomics Platform"/>
            <consortium name="The Broad Institute Genome Sequencing Center for Infectious Disease"/>
            <person name="Wu L."/>
            <person name="Ma J."/>
        </authorList>
    </citation>
    <scope>NUCLEOTIDE SEQUENCE [LARGE SCALE GENOMIC DNA]</scope>
    <source>
        <strain evidence="3">CGMCC 1.16455</strain>
    </source>
</reference>
<comment type="caution">
    <text evidence="2">The sequence shown here is derived from an EMBL/GenBank/DDBJ whole genome shotgun (WGS) entry which is preliminary data.</text>
</comment>
<name>A0ABW0FG60_9MICO</name>